<accession>A0A8J5JL99</accession>
<dbReference type="AlphaFoldDB" id="A0A8J5JL99"/>
<keyword evidence="2" id="KW-1185">Reference proteome</keyword>
<sequence length="76" mass="7871">MSTVCGSAPKVVPQADGGLLVEVLSLEMSNKFKTLQCIGGTTVSCSPHINMNQTQGVVYCTQLLGRNPSAGVCGSR</sequence>
<dbReference type="Proteomes" id="UP000747542">
    <property type="component" value="Unassembled WGS sequence"/>
</dbReference>
<evidence type="ECO:0000313" key="2">
    <source>
        <dbReference type="Proteomes" id="UP000747542"/>
    </source>
</evidence>
<organism evidence="1 2">
    <name type="scientific">Homarus americanus</name>
    <name type="common">American lobster</name>
    <dbReference type="NCBI Taxonomy" id="6706"/>
    <lineage>
        <taxon>Eukaryota</taxon>
        <taxon>Metazoa</taxon>
        <taxon>Ecdysozoa</taxon>
        <taxon>Arthropoda</taxon>
        <taxon>Crustacea</taxon>
        <taxon>Multicrustacea</taxon>
        <taxon>Malacostraca</taxon>
        <taxon>Eumalacostraca</taxon>
        <taxon>Eucarida</taxon>
        <taxon>Decapoda</taxon>
        <taxon>Pleocyemata</taxon>
        <taxon>Astacidea</taxon>
        <taxon>Nephropoidea</taxon>
        <taxon>Nephropidae</taxon>
        <taxon>Homarus</taxon>
    </lineage>
</organism>
<evidence type="ECO:0000313" key="1">
    <source>
        <dbReference type="EMBL" id="KAG7159586.1"/>
    </source>
</evidence>
<feature type="non-terminal residue" evidence="1">
    <location>
        <position position="76"/>
    </location>
</feature>
<name>A0A8J5JL99_HOMAM</name>
<protein>
    <submittedName>
        <fullName evidence="1">Uncharacterized protein</fullName>
    </submittedName>
</protein>
<reference evidence="1" key="1">
    <citation type="journal article" date="2021" name="Sci. Adv.">
        <title>The American lobster genome reveals insights on longevity, neural, and immune adaptations.</title>
        <authorList>
            <person name="Polinski J.M."/>
            <person name="Zimin A.V."/>
            <person name="Clark K.F."/>
            <person name="Kohn A.B."/>
            <person name="Sadowski N."/>
            <person name="Timp W."/>
            <person name="Ptitsyn A."/>
            <person name="Khanna P."/>
            <person name="Romanova D.Y."/>
            <person name="Williams P."/>
            <person name="Greenwood S.J."/>
            <person name="Moroz L.L."/>
            <person name="Walt D.R."/>
            <person name="Bodnar A.G."/>
        </authorList>
    </citation>
    <scope>NUCLEOTIDE SEQUENCE</scope>
    <source>
        <strain evidence="1">GMGI-L3</strain>
    </source>
</reference>
<comment type="caution">
    <text evidence="1">The sequence shown here is derived from an EMBL/GenBank/DDBJ whole genome shotgun (WGS) entry which is preliminary data.</text>
</comment>
<proteinExistence type="predicted"/>
<dbReference type="EMBL" id="JAHLQT010033114">
    <property type="protein sequence ID" value="KAG7159586.1"/>
    <property type="molecule type" value="Genomic_DNA"/>
</dbReference>
<gene>
    <name evidence="1" type="ORF">Hamer_G004239</name>
</gene>